<dbReference type="InterPro" id="IPR051703">
    <property type="entry name" value="NF-kappa-B_Signaling_Reg"/>
</dbReference>
<organism evidence="3 4">
    <name type="scientific">Nephila pilipes</name>
    <name type="common">Giant wood spider</name>
    <name type="synonym">Nephila maculata</name>
    <dbReference type="NCBI Taxonomy" id="299642"/>
    <lineage>
        <taxon>Eukaryota</taxon>
        <taxon>Metazoa</taxon>
        <taxon>Ecdysozoa</taxon>
        <taxon>Arthropoda</taxon>
        <taxon>Chelicerata</taxon>
        <taxon>Arachnida</taxon>
        <taxon>Araneae</taxon>
        <taxon>Araneomorphae</taxon>
        <taxon>Entelegynae</taxon>
        <taxon>Araneoidea</taxon>
        <taxon>Nephilidae</taxon>
        <taxon>Nephila</taxon>
    </lineage>
</organism>
<evidence type="ECO:0000259" key="2">
    <source>
        <dbReference type="Pfam" id="PF20700"/>
    </source>
</evidence>
<feature type="domain" description="Mutator-like transposase" evidence="2">
    <location>
        <begin position="1"/>
        <end position="307"/>
    </location>
</feature>
<keyword evidence="4" id="KW-1185">Reference proteome</keyword>
<dbReference type="PANTHER" id="PTHR46609:SF8">
    <property type="entry name" value="YQAJ VIRAL RECOMBINASE DOMAIN-CONTAINING PROTEIN"/>
    <property type="match status" value="1"/>
</dbReference>
<dbReference type="SUPFAM" id="SSF52980">
    <property type="entry name" value="Restriction endonuclease-like"/>
    <property type="match status" value="1"/>
</dbReference>
<accession>A0A8X6Q8E8</accession>
<dbReference type="AlphaFoldDB" id="A0A8X6Q8E8"/>
<reference evidence="3" key="1">
    <citation type="submission" date="2020-08" db="EMBL/GenBank/DDBJ databases">
        <title>Multicomponent nature underlies the extraordinary mechanical properties of spider dragline silk.</title>
        <authorList>
            <person name="Kono N."/>
            <person name="Nakamura H."/>
            <person name="Mori M."/>
            <person name="Yoshida Y."/>
            <person name="Ohtoshi R."/>
            <person name="Malay A.D."/>
            <person name="Moran D.A.P."/>
            <person name="Tomita M."/>
            <person name="Numata K."/>
            <person name="Arakawa K."/>
        </authorList>
    </citation>
    <scope>NUCLEOTIDE SEQUENCE</scope>
</reference>
<sequence>MCHFQETLWAEDPECKKMPVNTAAVSGIMKIGGGFANLEEFLSTLDIPPLSSNTYQKEHDNIATAWEKVAENEMYCAAMEEKHLAVQAGEVGGDGIPMLTVVVDGCWAKRSYRTNYSSLSGAAAIVGFRTKKVLYMAVRNRYCMVCSRAAAVNKLPGKHCCSKNWHGSSSSMEANIIQEGFQNSVAMYGVKYAKVIGDGDSNVYKTILDSRPYDELQVEKLECQNHLFRNFCLKLKDIVRDSKAGPITLRKCLGKNILRLRKSVISATAQLTKNEVNFDCCSILQKHILNAPYHVFGDHQNCVDSVCSIQRKNDTNWIPDLLQSGLLYRIMNVVNNLADNSKSLLFSANNNCVEQFHSIVAKFIGGKRVNFCLRRSYLARCSGAVISHNSGSFMSRVHKSMYNTSPGNFVKSTERRRENDLIRRKRKMSRPRCRKSLFLEKGRNKNYGVRAEKPDLSEDIFSQKKERLLSTLQLSIEERKSIERKTVEQRKSPLWREERRKRLTASDFVRKGLNSGIKMKCEMCHFQETLWAEDPECKKMPVNTAAVSGIMKIGGGFANLEEFLSTLDIPPLSSNTYQKEHDNIATAWEKVAENEMYCAAMEEKHLAVQAGEVGGDGIPMLTVVVDGCWAKRSYRTNYSSLSGAAAIVGFRTKKVLYMAVRNRYCMVCSRAAAVNKLPGKHCCSKNWHGSSSSMEANIIQEGFQNSVAMYGVKYAKVIGDGDSNVYKTILDSRPYDELQVEKLECQNHLFRNFCLKLKDIVRDSKAGPITLRKCLGKNILRLRKSVISATAQLTKNEVNFDCCSILQKHILNAPYHVFGDHQNCVDSVCSIQRKNDTNWIPDLLQSGLLYRIMNVVNNLADNSKSLLFSANNNCVEQFHSIVAKFIGGKRVNFCLRRSYLARCSGAVISHNSGSFMSRVHKSMYNTSPGNFVKSTERRRENDLIRRKRKMSRPRCRKSLFLEKGRNKNYGVRAEKPDLSEDIFSQKKERLLSTLQLSIEERKSIERKTVEQRKSPLWREERRKRLTASDFGAICKKLPHTSCEGIINKKLYSHFRSSAMEYGINHEGEAVKALENSMGLIVRPCGLFIHPKLKYLAATPDGLVDDDGIVESSTRYLGERYVISYRGQMIILEAVPHLIIFPRGPRG</sequence>
<dbReference type="Pfam" id="PF09588">
    <property type="entry name" value="YqaJ"/>
    <property type="match status" value="1"/>
</dbReference>
<proteinExistence type="predicted"/>
<feature type="domain" description="Mutator-like transposase" evidence="2">
    <location>
        <begin position="503"/>
        <end position="829"/>
    </location>
</feature>
<comment type="caution">
    <text evidence="3">The sequence shown here is derived from an EMBL/GenBank/DDBJ whole genome shotgun (WGS) entry which is preliminary data.</text>
</comment>
<dbReference type="GO" id="GO:0006281">
    <property type="term" value="P:DNA repair"/>
    <property type="evidence" value="ECO:0007669"/>
    <property type="project" value="UniProtKB-ARBA"/>
</dbReference>
<dbReference type="InterPro" id="IPR011335">
    <property type="entry name" value="Restrct_endonuc-II-like"/>
</dbReference>
<protein>
    <submittedName>
        <fullName evidence="3">YqaJ domain-containing protein</fullName>
    </submittedName>
</protein>
<dbReference type="Proteomes" id="UP000887013">
    <property type="component" value="Unassembled WGS sequence"/>
</dbReference>
<evidence type="ECO:0000313" key="4">
    <source>
        <dbReference type="Proteomes" id="UP000887013"/>
    </source>
</evidence>
<dbReference type="EMBL" id="BMAW01027187">
    <property type="protein sequence ID" value="GFU00949.1"/>
    <property type="molecule type" value="Genomic_DNA"/>
</dbReference>
<gene>
    <name evidence="3" type="primary">AVEN_166255_1</name>
    <name evidence="3" type="ORF">NPIL_597331</name>
</gene>
<dbReference type="Gene3D" id="3.90.320.10">
    <property type="match status" value="1"/>
</dbReference>
<dbReference type="InterPro" id="IPR049012">
    <property type="entry name" value="Mutator_transp_dom"/>
</dbReference>
<dbReference type="CDD" id="cd22343">
    <property type="entry name" value="PDDEXK_lambda_exonuclease-like"/>
    <property type="match status" value="1"/>
</dbReference>
<dbReference type="InterPro" id="IPR019080">
    <property type="entry name" value="YqaJ_viral_recombinase"/>
</dbReference>
<evidence type="ECO:0000313" key="3">
    <source>
        <dbReference type="EMBL" id="GFU00949.1"/>
    </source>
</evidence>
<dbReference type="Pfam" id="PF20700">
    <property type="entry name" value="Mutator"/>
    <property type="match status" value="2"/>
</dbReference>
<dbReference type="InterPro" id="IPR011604">
    <property type="entry name" value="PDDEXK-like_dom_sf"/>
</dbReference>
<evidence type="ECO:0000259" key="1">
    <source>
        <dbReference type="Pfam" id="PF09588"/>
    </source>
</evidence>
<name>A0A8X6Q8E8_NEPPI</name>
<dbReference type="OrthoDB" id="6096561at2759"/>
<dbReference type="PANTHER" id="PTHR46609">
    <property type="entry name" value="EXONUCLEASE, PHAGE-TYPE/RECB, C-TERMINAL DOMAIN-CONTAINING PROTEIN"/>
    <property type="match status" value="1"/>
</dbReference>
<feature type="domain" description="YqaJ viral recombinase" evidence="1">
    <location>
        <begin position="1017"/>
        <end position="1113"/>
    </location>
</feature>